<dbReference type="Gene3D" id="3.40.50.1820">
    <property type="entry name" value="alpha/beta hydrolase"/>
    <property type="match status" value="1"/>
</dbReference>
<dbReference type="SUPFAM" id="SSF53474">
    <property type="entry name" value="alpha/beta-Hydrolases"/>
    <property type="match status" value="1"/>
</dbReference>
<feature type="compositionally biased region" description="Polar residues" evidence="1">
    <location>
        <begin position="527"/>
        <end position="536"/>
    </location>
</feature>
<dbReference type="RefSeq" id="WP_183467063.1">
    <property type="nucleotide sequence ID" value="NZ_JACHVU010000002.1"/>
</dbReference>
<proteinExistence type="predicted"/>
<evidence type="ECO:0000313" key="3">
    <source>
        <dbReference type="EMBL" id="MBB2989802.1"/>
    </source>
</evidence>
<evidence type="ECO:0000259" key="2">
    <source>
        <dbReference type="Pfam" id="PF08237"/>
    </source>
</evidence>
<keyword evidence="4" id="KW-1185">Reference proteome</keyword>
<reference evidence="3 4" key="1">
    <citation type="submission" date="2020-08" db="EMBL/GenBank/DDBJ databases">
        <title>The Agave Microbiome: Exploring the role of microbial communities in plant adaptations to desert environments.</title>
        <authorList>
            <person name="Partida-Martinez L.P."/>
        </authorList>
    </citation>
    <scope>NUCLEOTIDE SEQUENCE [LARGE SCALE GENOMIC DNA]</scope>
    <source>
        <strain evidence="3 4">AT2.18</strain>
    </source>
</reference>
<organism evidence="3 4">
    <name type="scientific">Mycolicibacterium iranicum</name>
    <name type="common">Mycobacterium iranicum</name>
    <dbReference type="NCBI Taxonomy" id="912594"/>
    <lineage>
        <taxon>Bacteria</taxon>
        <taxon>Bacillati</taxon>
        <taxon>Actinomycetota</taxon>
        <taxon>Actinomycetes</taxon>
        <taxon>Mycobacteriales</taxon>
        <taxon>Mycobacteriaceae</taxon>
        <taxon>Mycolicibacterium</taxon>
    </lineage>
</organism>
<feature type="compositionally biased region" description="Acidic residues" evidence="1">
    <location>
        <begin position="433"/>
        <end position="442"/>
    </location>
</feature>
<accession>A0A839Q9A8</accession>
<dbReference type="Pfam" id="PF08237">
    <property type="entry name" value="PE-PPE"/>
    <property type="match status" value="1"/>
</dbReference>
<dbReference type="Proteomes" id="UP000550501">
    <property type="component" value="Unassembled WGS sequence"/>
</dbReference>
<name>A0A839Q9A8_MYCIR</name>
<evidence type="ECO:0000313" key="4">
    <source>
        <dbReference type="Proteomes" id="UP000550501"/>
    </source>
</evidence>
<dbReference type="InterPro" id="IPR013228">
    <property type="entry name" value="PE-PPE_C"/>
</dbReference>
<gene>
    <name evidence="3" type="ORF">FHR72_001265</name>
</gene>
<feature type="compositionally biased region" description="Acidic residues" evidence="1">
    <location>
        <begin position="459"/>
        <end position="471"/>
    </location>
</feature>
<sequence length="536" mass="56970">MRHQLRAVVLVIVSLVAAMSLAVASAFVSALAYGATALIVPGTGTPDADAIGRYRENAWSRYIDGVACTDPVECANPDLVGIPYPASFWPLSILPGWCVPGRCEKWDVSVDEGVENLMAALSPFLTAESDEDVFIFGYSQGGAVVANALTELAALNLSDDVLDRLKVVTIGGIENPDGGLWQRLAWLRYFLGNPIPILDVSFDPAMPVDTGIDTTSIGFEYDPVVYAPKYWGNIVAVLNMIAAFDTVHGYYLDPTDKDPEDEMPYGYTDATLAQQLDCDRNPGNCRTDGFGNTYIMIPATSLPLMDLVRSLADSLRLGWLAEPFIDLAEPVVREMVDLGYDWSGDPGVPSRSTILPFKIFQNWLKVGVDFAVAAVQGIEAFIRNFIPAREETRLEDTGDGVQTSVEPADADASVSPLHRTALRDETPAAAVDDGVDAADEETTPTQEAPATVVGGDAAAGDEEVAADEEPVTDITDGAEVTDVTDTMDTDDATDITDGTDATEAGDEEAEDQGSVGETADGDDEGSDTVSGTQAAA</sequence>
<dbReference type="EMBL" id="JACHVU010000002">
    <property type="protein sequence ID" value="MBB2989802.1"/>
    <property type="molecule type" value="Genomic_DNA"/>
</dbReference>
<protein>
    <recommendedName>
        <fullName evidence="2">PE-PPE domain-containing protein</fullName>
    </recommendedName>
</protein>
<feature type="compositionally biased region" description="Acidic residues" evidence="1">
    <location>
        <begin position="485"/>
        <end position="494"/>
    </location>
</feature>
<feature type="region of interest" description="Disordered" evidence="1">
    <location>
        <begin position="393"/>
        <end position="536"/>
    </location>
</feature>
<evidence type="ECO:0000256" key="1">
    <source>
        <dbReference type="SAM" id="MobiDB-lite"/>
    </source>
</evidence>
<dbReference type="AlphaFoldDB" id="A0A839Q9A8"/>
<dbReference type="InterPro" id="IPR029058">
    <property type="entry name" value="AB_hydrolase_fold"/>
</dbReference>
<feature type="compositionally biased region" description="Low complexity" evidence="1">
    <location>
        <begin position="443"/>
        <end position="458"/>
    </location>
</feature>
<comment type="caution">
    <text evidence="3">The sequence shown here is derived from an EMBL/GenBank/DDBJ whole genome shotgun (WGS) entry which is preliminary data.</text>
</comment>
<feature type="domain" description="PE-PPE" evidence="2">
    <location>
        <begin position="81"/>
        <end position="341"/>
    </location>
</feature>